<dbReference type="PANTHER" id="PTHR37936:SF3">
    <property type="entry name" value="TRANSPOSASE INSC FOR INSERTION ELEMENT IS2A-RELATED"/>
    <property type="match status" value="1"/>
</dbReference>
<sequence length="138" mass="15136">MPSDDAMTETVTVRRVEIFTGAGQRPSWSEEAKRQIVAESYSGLETACAVARRYGLSPTQLFTWRRTFRTPAAQSAEPMFAPVVVEPVKPEPSPPRRKTRRPRRGGIELEIDGVVVRVGSDASAKTVVAVIGALKAQR</sequence>
<dbReference type="InterPro" id="IPR010921">
    <property type="entry name" value="Trp_repressor/repl_initiator"/>
</dbReference>
<evidence type="ECO:0000313" key="4">
    <source>
        <dbReference type="Proteomes" id="UP000249393"/>
    </source>
</evidence>
<dbReference type="InterPro" id="IPR036388">
    <property type="entry name" value="WH-like_DNA-bd_sf"/>
</dbReference>
<dbReference type="Pfam" id="PF01527">
    <property type="entry name" value="HTH_Tnp_1"/>
    <property type="match status" value="1"/>
</dbReference>
<reference evidence="3 4" key="1">
    <citation type="submission" date="2017-08" db="EMBL/GenBank/DDBJ databases">
        <title>Infants hospitalized years apart are colonized by the same room-sourced microbial strains.</title>
        <authorList>
            <person name="Brooks B."/>
            <person name="Olm M.R."/>
            <person name="Firek B.A."/>
            <person name="Baker R."/>
            <person name="Thomas B.C."/>
            <person name="Morowitz M.J."/>
            <person name="Banfield J.F."/>
        </authorList>
    </citation>
    <scope>NUCLEOTIDE SEQUENCE [LARGE SCALE GENOMIC DNA]</scope>
    <source>
        <strain evidence="3">S2_003_000_R2_4</strain>
    </source>
</reference>
<organism evidence="3 4">
    <name type="scientific">Caulobacter segnis</name>
    <dbReference type="NCBI Taxonomy" id="88688"/>
    <lineage>
        <taxon>Bacteria</taxon>
        <taxon>Pseudomonadati</taxon>
        <taxon>Pseudomonadota</taxon>
        <taxon>Alphaproteobacteria</taxon>
        <taxon>Caulobacterales</taxon>
        <taxon>Caulobacteraceae</taxon>
        <taxon>Caulobacter</taxon>
    </lineage>
</organism>
<evidence type="ECO:0000256" key="2">
    <source>
        <dbReference type="SAM" id="MobiDB-lite"/>
    </source>
</evidence>
<dbReference type="InterPro" id="IPR002514">
    <property type="entry name" value="Transposase_8"/>
</dbReference>
<feature type="region of interest" description="Disordered" evidence="2">
    <location>
        <begin position="84"/>
        <end position="105"/>
    </location>
</feature>
<accession>A0A2W5UY66</accession>
<comment type="similarity">
    <text evidence="1">Belongs to the transposase 8 family.</text>
</comment>
<dbReference type="GO" id="GO:0006313">
    <property type="term" value="P:DNA transposition"/>
    <property type="evidence" value="ECO:0007669"/>
    <property type="project" value="InterPro"/>
</dbReference>
<evidence type="ECO:0008006" key="5">
    <source>
        <dbReference type="Google" id="ProtNLM"/>
    </source>
</evidence>
<protein>
    <recommendedName>
        <fullName evidence="5">Transposase IS3/IS911 family protein</fullName>
    </recommendedName>
</protein>
<dbReference type="Proteomes" id="UP000249393">
    <property type="component" value="Unassembled WGS sequence"/>
</dbReference>
<dbReference type="SUPFAM" id="SSF48295">
    <property type="entry name" value="TrpR-like"/>
    <property type="match status" value="1"/>
</dbReference>
<dbReference type="GO" id="GO:0004803">
    <property type="term" value="F:transposase activity"/>
    <property type="evidence" value="ECO:0007669"/>
    <property type="project" value="InterPro"/>
</dbReference>
<dbReference type="PANTHER" id="PTHR37936">
    <property type="entry name" value="TRANSPOSASE INSC FOR INSERTION ELEMENT IS2A-RELATED"/>
    <property type="match status" value="1"/>
</dbReference>
<dbReference type="Gene3D" id="1.10.10.10">
    <property type="entry name" value="Winged helix-like DNA-binding domain superfamily/Winged helix DNA-binding domain"/>
    <property type="match status" value="1"/>
</dbReference>
<feature type="compositionally biased region" description="Basic residues" evidence="2">
    <location>
        <begin position="95"/>
        <end position="104"/>
    </location>
</feature>
<proteinExistence type="inferred from homology"/>
<dbReference type="GO" id="GO:0043565">
    <property type="term" value="F:sequence-specific DNA binding"/>
    <property type="evidence" value="ECO:0007669"/>
    <property type="project" value="InterPro"/>
</dbReference>
<evidence type="ECO:0000256" key="1">
    <source>
        <dbReference type="ARBA" id="ARBA00009964"/>
    </source>
</evidence>
<dbReference type="AlphaFoldDB" id="A0A2W5UY66"/>
<evidence type="ECO:0000313" key="3">
    <source>
        <dbReference type="EMBL" id="PZR30523.1"/>
    </source>
</evidence>
<dbReference type="EMBL" id="QFQZ01000130">
    <property type="protein sequence ID" value="PZR30523.1"/>
    <property type="molecule type" value="Genomic_DNA"/>
</dbReference>
<gene>
    <name evidence="3" type="ORF">DI526_22295</name>
</gene>
<comment type="caution">
    <text evidence="3">The sequence shown here is derived from an EMBL/GenBank/DDBJ whole genome shotgun (WGS) entry which is preliminary data.</text>
</comment>
<name>A0A2W5UY66_9CAUL</name>
<dbReference type="NCBIfam" id="NF047595">
    <property type="entry name" value="IS66_ISRel24_TnpA"/>
    <property type="match status" value="1"/>
</dbReference>